<feature type="non-terminal residue" evidence="1">
    <location>
        <position position="39"/>
    </location>
</feature>
<proteinExistence type="predicted"/>
<sequence length="39" mass="4040">MIGKNNVLSLCFICIVVATMASAETADEKGLAIAIEADL</sequence>
<name>A0A382ISK5_9ZZZZ</name>
<accession>A0A382ISK5</accession>
<protein>
    <submittedName>
        <fullName evidence="1">Uncharacterized protein</fullName>
    </submittedName>
</protein>
<dbReference type="AlphaFoldDB" id="A0A382ISK5"/>
<dbReference type="EMBL" id="UINC01069456">
    <property type="protein sequence ID" value="SVC02844.1"/>
    <property type="molecule type" value="Genomic_DNA"/>
</dbReference>
<evidence type="ECO:0000313" key="1">
    <source>
        <dbReference type="EMBL" id="SVC02844.1"/>
    </source>
</evidence>
<gene>
    <name evidence="1" type="ORF">METZ01_LOCUS255698</name>
</gene>
<organism evidence="1">
    <name type="scientific">marine metagenome</name>
    <dbReference type="NCBI Taxonomy" id="408172"/>
    <lineage>
        <taxon>unclassified sequences</taxon>
        <taxon>metagenomes</taxon>
        <taxon>ecological metagenomes</taxon>
    </lineage>
</organism>
<reference evidence="1" key="1">
    <citation type="submission" date="2018-05" db="EMBL/GenBank/DDBJ databases">
        <authorList>
            <person name="Lanie J.A."/>
            <person name="Ng W.-L."/>
            <person name="Kazmierczak K.M."/>
            <person name="Andrzejewski T.M."/>
            <person name="Davidsen T.M."/>
            <person name="Wayne K.J."/>
            <person name="Tettelin H."/>
            <person name="Glass J.I."/>
            <person name="Rusch D."/>
            <person name="Podicherti R."/>
            <person name="Tsui H.-C.T."/>
            <person name="Winkler M.E."/>
        </authorList>
    </citation>
    <scope>NUCLEOTIDE SEQUENCE</scope>
</reference>